<accession>A0A6V7VIA3</accession>
<proteinExistence type="predicted"/>
<comment type="caution">
    <text evidence="2">The sequence shown here is derived from an EMBL/GenBank/DDBJ whole genome shotgun (WGS) entry which is preliminary data.</text>
</comment>
<protein>
    <submittedName>
        <fullName evidence="2">Uncharacterized protein</fullName>
    </submittedName>
</protein>
<dbReference type="Proteomes" id="UP000580250">
    <property type="component" value="Unassembled WGS sequence"/>
</dbReference>
<feature type="chain" id="PRO_5027736662" evidence="1">
    <location>
        <begin position="23"/>
        <end position="280"/>
    </location>
</feature>
<dbReference type="EMBL" id="CAJEWN010000226">
    <property type="protein sequence ID" value="CAD2173941.1"/>
    <property type="molecule type" value="Genomic_DNA"/>
</dbReference>
<keyword evidence="1" id="KW-0732">Signal</keyword>
<name>A0A6V7VIA3_MELEN</name>
<organism evidence="2 3">
    <name type="scientific">Meloidogyne enterolobii</name>
    <name type="common">Root-knot nematode worm</name>
    <name type="synonym">Meloidogyne mayaguensis</name>
    <dbReference type="NCBI Taxonomy" id="390850"/>
    <lineage>
        <taxon>Eukaryota</taxon>
        <taxon>Metazoa</taxon>
        <taxon>Ecdysozoa</taxon>
        <taxon>Nematoda</taxon>
        <taxon>Chromadorea</taxon>
        <taxon>Rhabditida</taxon>
        <taxon>Tylenchina</taxon>
        <taxon>Tylenchomorpha</taxon>
        <taxon>Tylenchoidea</taxon>
        <taxon>Meloidogynidae</taxon>
        <taxon>Meloidogyninae</taxon>
        <taxon>Meloidogyne</taxon>
    </lineage>
</organism>
<evidence type="ECO:0000256" key="1">
    <source>
        <dbReference type="SAM" id="SignalP"/>
    </source>
</evidence>
<dbReference type="AlphaFoldDB" id="A0A6V7VIA3"/>
<feature type="signal peptide" evidence="1">
    <location>
        <begin position="1"/>
        <end position="22"/>
    </location>
</feature>
<evidence type="ECO:0000313" key="2">
    <source>
        <dbReference type="EMBL" id="CAD2173941.1"/>
    </source>
</evidence>
<gene>
    <name evidence="2" type="ORF">MENT_LOCUS25580</name>
</gene>
<evidence type="ECO:0000313" key="3">
    <source>
        <dbReference type="Proteomes" id="UP000580250"/>
    </source>
</evidence>
<sequence length="280" mass="32729">MIKLFNYFILIFLLLYIFCVESTKTDLKINDLYVDLFTETVMDKNNLRAGKIKRVNFLVFVEAVEDKIILIKKIIKKLNENIKKQNNPKKEEISENLKKIGSLIEECKNFINQVEGHGKMASSWDICHIWEFYETFSHLEYELASKIHANLQLEIKIDLPGKCEDLRKSTISLTFEDNVTLNDDIFESLYIALFGEPYGTIKTINAECLLSINFLFDLIVEECSKNKFLIKQLNILWNIANPALKKLFKEEGMTEIVLELNEFLELMQAKNCKKHINQNK</sequence>
<reference evidence="2 3" key="1">
    <citation type="submission" date="2020-08" db="EMBL/GenBank/DDBJ databases">
        <authorList>
            <person name="Koutsovoulos G."/>
            <person name="Danchin GJ E."/>
        </authorList>
    </citation>
    <scope>NUCLEOTIDE SEQUENCE [LARGE SCALE GENOMIC DNA]</scope>
</reference>